<protein>
    <submittedName>
        <fullName evidence="2">Trichohyalin-like isoform X2</fullName>
    </submittedName>
</protein>
<feature type="non-terminal residue" evidence="2">
    <location>
        <position position="1"/>
    </location>
</feature>
<reference evidence="2 3" key="1">
    <citation type="journal article" date="2018" name="Sci. Rep.">
        <title>Genomic signatures of local adaptation to the degree of environmental predictability in rotifers.</title>
        <authorList>
            <person name="Franch-Gras L."/>
            <person name="Hahn C."/>
            <person name="Garcia-Roger E.M."/>
            <person name="Carmona M.J."/>
            <person name="Serra M."/>
            <person name="Gomez A."/>
        </authorList>
    </citation>
    <scope>NUCLEOTIDE SEQUENCE [LARGE SCALE GENOMIC DNA]</scope>
    <source>
        <strain evidence="2">HYR1</strain>
    </source>
</reference>
<dbReference type="Proteomes" id="UP000276133">
    <property type="component" value="Unassembled WGS sequence"/>
</dbReference>
<comment type="caution">
    <text evidence="2">The sequence shown here is derived from an EMBL/GenBank/DDBJ whole genome shotgun (WGS) entry which is preliminary data.</text>
</comment>
<dbReference type="AlphaFoldDB" id="A0A3M7QZ07"/>
<proteinExistence type="predicted"/>
<sequence>LQKLKIEQYQSGEKNKENALNVEKIEKALVKDINEELRKLSSLIPGQLPKIVSFSNLRASFPAKFTENSLTLSTFQMAFNNLRNLLDEVSQSFQSLKTESEQVKRVNARLIQEKDEELEMIKKKCEKQKQKELESIREFINKDNDFSSNYNTEINSLVNALKNKDKEIKEIQDNMAEWKKETLTKLADKFEIELNRELDKRMKEYKEEASNHQNQLEKLRKEIDNLMKECRQNNANQISQEQHERMIRYLQSRLNDLRDENLVLRDRYKSTNLIQSNIGANNYASSFGENEFQSRTNIIYNQNISKNPFLQDDDNLVSSMYSSSIDGDENLESRNEILQQKLKELQKLQVQLDNVQA</sequence>
<gene>
    <name evidence="2" type="ORF">BpHYR1_053568</name>
</gene>
<evidence type="ECO:0000313" key="2">
    <source>
        <dbReference type="EMBL" id="RNA16341.1"/>
    </source>
</evidence>
<dbReference type="OrthoDB" id="10070676at2759"/>
<organism evidence="2 3">
    <name type="scientific">Brachionus plicatilis</name>
    <name type="common">Marine rotifer</name>
    <name type="synonym">Brachionus muelleri</name>
    <dbReference type="NCBI Taxonomy" id="10195"/>
    <lineage>
        <taxon>Eukaryota</taxon>
        <taxon>Metazoa</taxon>
        <taxon>Spiralia</taxon>
        <taxon>Gnathifera</taxon>
        <taxon>Rotifera</taxon>
        <taxon>Eurotatoria</taxon>
        <taxon>Monogononta</taxon>
        <taxon>Pseudotrocha</taxon>
        <taxon>Ploima</taxon>
        <taxon>Brachionidae</taxon>
        <taxon>Brachionus</taxon>
    </lineage>
</organism>
<feature type="coiled-coil region" evidence="1">
    <location>
        <begin position="79"/>
        <end position="267"/>
    </location>
</feature>
<accession>A0A3M7QZ07</accession>
<dbReference type="STRING" id="10195.A0A3M7QZ07"/>
<evidence type="ECO:0000313" key="3">
    <source>
        <dbReference type="Proteomes" id="UP000276133"/>
    </source>
</evidence>
<dbReference type="EMBL" id="REGN01004727">
    <property type="protein sequence ID" value="RNA16341.1"/>
    <property type="molecule type" value="Genomic_DNA"/>
</dbReference>
<name>A0A3M7QZ07_BRAPC</name>
<feature type="coiled-coil region" evidence="1">
    <location>
        <begin position="328"/>
        <end position="355"/>
    </location>
</feature>
<keyword evidence="1" id="KW-0175">Coiled coil</keyword>
<keyword evidence="3" id="KW-1185">Reference proteome</keyword>
<evidence type="ECO:0000256" key="1">
    <source>
        <dbReference type="SAM" id="Coils"/>
    </source>
</evidence>